<evidence type="ECO:0000256" key="2">
    <source>
        <dbReference type="ARBA" id="ARBA00022679"/>
    </source>
</evidence>
<name>A0A8J7KB72_9NEIS</name>
<dbReference type="GO" id="GO:0006654">
    <property type="term" value="P:phosphatidic acid biosynthetic process"/>
    <property type="evidence" value="ECO:0007669"/>
    <property type="project" value="TreeGrafter"/>
</dbReference>
<keyword evidence="3 5" id="KW-0012">Acyltransferase</keyword>
<dbReference type="EMBL" id="JADFUA010000006">
    <property type="protein sequence ID" value="MBE9609919.1"/>
    <property type="molecule type" value="Genomic_DNA"/>
</dbReference>
<dbReference type="SMART" id="SM00563">
    <property type="entry name" value="PlsC"/>
    <property type="match status" value="1"/>
</dbReference>
<dbReference type="SUPFAM" id="SSF69593">
    <property type="entry name" value="Glycerol-3-phosphate (1)-acyltransferase"/>
    <property type="match status" value="1"/>
</dbReference>
<organism evidence="5 6">
    <name type="scientific">Chitinilyticum piscinae</name>
    <dbReference type="NCBI Taxonomy" id="2866724"/>
    <lineage>
        <taxon>Bacteria</taxon>
        <taxon>Pseudomonadati</taxon>
        <taxon>Pseudomonadota</taxon>
        <taxon>Betaproteobacteria</taxon>
        <taxon>Neisseriales</taxon>
        <taxon>Chitinibacteraceae</taxon>
        <taxon>Chitinilyticum</taxon>
    </lineage>
</organism>
<comment type="pathway">
    <text evidence="1">Lipid metabolism.</text>
</comment>
<dbReference type="PANTHER" id="PTHR10434">
    <property type="entry name" value="1-ACYL-SN-GLYCEROL-3-PHOSPHATE ACYLTRANSFERASE"/>
    <property type="match status" value="1"/>
</dbReference>
<dbReference type="CDD" id="cd07989">
    <property type="entry name" value="LPLAT_AGPAT-like"/>
    <property type="match status" value="1"/>
</dbReference>
<dbReference type="PANTHER" id="PTHR10434:SF11">
    <property type="entry name" value="1-ACYL-SN-GLYCEROL-3-PHOSPHATE ACYLTRANSFERASE"/>
    <property type="match status" value="1"/>
</dbReference>
<dbReference type="Pfam" id="PF01553">
    <property type="entry name" value="Acyltransferase"/>
    <property type="match status" value="1"/>
</dbReference>
<dbReference type="GO" id="GO:0003841">
    <property type="term" value="F:1-acylglycerol-3-phosphate O-acyltransferase activity"/>
    <property type="evidence" value="ECO:0007669"/>
    <property type="project" value="TreeGrafter"/>
</dbReference>
<keyword evidence="2" id="KW-0808">Transferase</keyword>
<evidence type="ECO:0000256" key="1">
    <source>
        <dbReference type="ARBA" id="ARBA00005189"/>
    </source>
</evidence>
<evidence type="ECO:0000313" key="5">
    <source>
        <dbReference type="EMBL" id="MBE9609919.1"/>
    </source>
</evidence>
<proteinExistence type="predicted"/>
<keyword evidence="6" id="KW-1185">Reference proteome</keyword>
<sequence>MMPWLRVLFVLLVARPVVKLWLGLTVRHQERLPLTGPAIVVANHNSHLDILTLYALFPLGRIRHVQPAAAADYFLKNRAMAWFATQVVGIIPVKRGSKKGDDPLAGCREALADGRILILFPEGTRGEPEVLSEVKSGIWHLAGEFPQAPVIPVYMHGLGRALGRGQWLPIPFFVDVAVGHAHYWQDNRQAFKQELRDCLLQLREKVLPARLDND</sequence>
<dbReference type="Proteomes" id="UP000604481">
    <property type="component" value="Unassembled WGS sequence"/>
</dbReference>
<evidence type="ECO:0000259" key="4">
    <source>
        <dbReference type="SMART" id="SM00563"/>
    </source>
</evidence>
<dbReference type="InterPro" id="IPR002123">
    <property type="entry name" value="Plipid/glycerol_acylTrfase"/>
</dbReference>
<reference evidence="5 6" key="1">
    <citation type="submission" date="2020-10" db="EMBL/GenBank/DDBJ databases">
        <title>The genome sequence of Chitinilyticum litopenaei 4Y14.</title>
        <authorList>
            <person name="Liu Y."/>
        </authorList>
    </citation>
    <scope>NUCLEOTIDE SEQUENCE [LARGE SCALE GENOMIC DNA]</scope>
    <source>
        <strain evidence="5 6">4Y14</strain>
    </source>
</reference>
<accession>A0A8J7KB72</accession>
<evidence type="ECO:0000313" key="6">
    <source>
        <dbReference type="Proteomes" id="UP000604481"/>
    </source>
</evidence>
<comment type="caution">
    <text evidence="5">The sequence shown here is derived from an EMBL/GenBank/DDBJ whole genome shotgun (WGS) entry which is preliminary data.</text>
</comment>
<protein>
    <submittedName>
        <fullName evidence="5">1-acyl-sn-glycerol-3-phosphate acyltransferase</fullName>
    </submittedName>
</protein>
<gene>
    <name evidence="5" type="ORF">INR99_11255</name>
</gene>
<dbReference type="AlphaFoldDB" id="A0A8J7KB72"/>
<feature type="domain" description="Phospholipid/glycerol acyltransferase" evidence="4">
    <location>
        <begin position="38"/>
        <end position="158"/>
    </location>
</feature>
<evidence type="ECO:0000256" key="3">
    <source>
        <dbReference type="ARBA" id="ARBA00023315"/>
    </source>
</evidence>